<name>A0A5B7ECH9_PORTR</name>
<dbReference type="EMBL" id="VSRR010002536">
    <property type="protein sequence ID" value="MPC31960.1"/>
    <property type="molecule type" value="Genomic_DNA"/>
</dbReference>
<reference evidence="2 3" key="1">
    <citation type="submission" date="2019-05" db="EMBL/GenBank/DDBJ databases">
        <title>Another draft genome of Portunus trituberculatus and its Hox gene families provides insights of decapod evolution.</title>
        <authorList>
            <person name="Jeong J.-H."/>
            <person name="Song I."/>
            <person name="Kim S."/>
            <person name="Choi T."/>
            <person name="Kim D."/>
            <person name="Ryu S."/>
            <person name="Kim W."/>
        </authorList>
    </citation>
    <scope>NUCLEOTIDE SEQUENCE [LARGE SCALE GENOMIC DNA]</scope>
    <source>
        <tissue evidence="2">Muscle</tissue>
    </source>
</reference>
<dbReference type="AlphaFoldDB" id="A0A5B7ECH9"/>
<protein>
    <submittedName>
        <fullName evidence="2">Uncharacterized protein</fullName>
    </submittedName>
</protein>
<feature type="compositionally biased region" description="Polar residues" evidence="1">
    <location>
        <begin position="71"/>
        <end position="81"/>
    </location>
</feature>
<evidence type="ECO:0000313" key="3">
    <source>
        <dbReference type="Proteomes" id="UP000324222"/>
    </source>
</evidence>
<sequence length="88" mass="9250">MDTGSATGVLARLAASSSLRQHTHTHTPADSPLRLPRSFTPIHRTTTRPALKTHSRGIGQQSREASGGVQLFTSQLDSSLAATPAPPP</sequence>
<dbReference type="Proteomes" id="UP000324222">
    <property type="component" value="Unassembled WGS sequence"/>
</dbReference>
<feature type="region of interest" description="Disordered" evidence="1">
    <location>
        <begin position="17"/>
        <end position="88"/>
    </location>
</feature>
<accession>A0A5B7ECH9</accession>
<proteinExistence type="predicted"/>
<comment type="caution">
    <text evidence="2">The sequence shown here is derived from an EMBL/GenBank/DDBJ whole genome shotgun (WGS) entry which is preliminary data.</text>
</comment>
<organism evidence="2 3">
    <name type="scientific">Portunus trituberculatus</name>
    <name type="common">Swimming crab</name>
    <name type="synonym">Neptunus trituberculatus</name>
    <dbReference type="NCBI Taxonomy" id="210409"/>
    <lineage>
        <taxon>Eukaryota</taxon>
        <taxon>Metazoa</taxon>
        <taxon>Ecdysozoa</taxon>
        <taxon>Arthropoda</taxon>
        <taxon>Crustacea</taxon>
        <taxon>Multicrustacea</taxon>
        <taxon>Malacostraca</taxon>
        <taxon>Eumalacostraca</taxon>
        <taxon>Eucarida</taxon>
        <taxon>Decapoda</taxon>
        <taxon>Pleocyemata</taxon>
        <taxon>Brachyura</taxon>
        <taxon>Eubrachyura</taxon>
        <taxon>Portunoidea</taxon>
        <taxon>Portunidae</taxon>
        <taxon>Portuninae</taxon>
        <taxon>Portunus</taxon>
    </lineage>
</organism>
<gene>
    <name evidence="2" type="ORF">E2C01_025261</name>
</gene>
<evidence type="ECO:0000313" key="2">
    <source>
        <dbReference type="EMBL" id="MPC31960.1"/>
    </source>
</evidence>
<evidence type="ECO:0000256" key="1">
    <source>
        <dbReference type="SAM" id="MobiDB-lite"/>
    </source>
</evidence>
<keyword evidence="3" id="KW-1185">Reference proteome</keyword>